<dbReference type="AlphaFoldDB" id="A0A379LZQ7"/>
<keyword evidence="2" id="KW-1133">Transmembrane helix</keyword>
<dbReference type="RefSeq" id="WP_245207844.1">
    <property type="nucleotide sequence ID" value="NZ_LPZN01000019.1"/>
</dbReference>
<dbReference type="Proteomes" id="UP000254569">
    <property type="component" value="Unassembled WGS sequence"/>
</dbReference>
<keyword evidence="2" id="KW-0472">Membrane</keyword>
<evidence type="ECO:0000313" key="4">
    <source>
        <dbReference type="Proteomes" id="UP000254569"/>
    </source>
</evidence>
<sequence>MNAADDVLRRWNPRGWMQLHEPPATGVRVVGVPGSGAGTLASELRHLGGVDIADDGRAAAQGPSDRAAVALVVFDPSAVIGRTELALVRAAAAESIEVVCALTGIERYPDHRAVRDADVEILHRHAPWLPRVVVLPVSAEAARRARGHDASETFRQTALAGSGIVELRDVLAAAVRSSHDPRRVRTAVVAATRPMIGEEMERLRTEDDGADLRAERSRLTTTAPPATSGPDLRRLQVMLLHEVAVRVRAASTDAVEVLETADGDAVVATIDAHLDDLCAWLTEETTRIAPGTPDPEATRTSRPPGTARSLEDTLTVVFGASAGAGLGRLLVTPFGNLPGWMSLVVAIACAVPAAGWLMRVRRRIAYRERMRRWIADELATVRAELDNWIRTRIHETELQSTALAIAARDRHATRVRERIAAIDAEITCRRGERRARIAACERDLAALGHDPEPRDAGVRRTG</sequence>
<keyword evidence="2" id="KW-0812">Transmembrane</keyword>
<proteinExistence type="predicted"/>
<dbReference type="EMBL" id="UGVI01000001">
    <property type="protein sequence ID" value="SUE15540.1"/>
    <property type="molecule type" value="Genomic_DNA"/>
</dbReference>
<evidence type="ECO:0000256" key="2">
    <source>
        <dbReference type="SAM" id="Phobius"/>
    </source>
</evidence>
<accession>A0A379LZQ7</accession>
<feature type="region of interest" description="Disordered" evidence="1">
    <location>
        <begin position="287"/>
        <end position="307"/>
    </location>
</feature>
<protein>
    <submittedName>
        <fullName evidence="3">Uncharacterized protein</fullName>
    </submittedName>
</protein>
<gene>
    <name evidence="3" type="ORF">NCTC13296_02403</name>
</gene>
<feature type="transmembrane region" description="Helical" evidence="2">
    <location>
        <begin position="340"/>
        <end position="360"/>
    </location>
</feature>
<keyword evidence="4" id="KW-1185">Reference proteome</keyword>
<evidence type="ECO:0000256" key="1">
    <source>
        <dbReference type="SAM" id="MobiDB-lite"/>
    </source>
</evidence>
<evidence type="ECO:0000313" key="3">
    <source>
        <dbReference type="EMBL" id="SUE15540.1"/>
    </source>
</evidence>
<organism evidence="3 4">
    <name type="scientific">Rhodococcus gordoniae</name>
    <dbReference type="NCBI Taxonomy" id="223392"/>
    <lineage>
        <taxon>Bacteria</taxon>
        <taxon>Bacillati</taxon>
        <taxon>Actinomycetota</taxon>
        <taxon>Actinomycetes</taxon>
        <taxon>Mycobacteriales</taxon>
        <taxon>Nocardiaceae</taxon>
        <taxon>Rhodococcus</taxon>
    </lineage>
</organism>
<reference evidence="3 4" key="1">
    <citation type="submission" date="2018-06" db="EMBL/GenBank/DDBJ databases">
        <authorList>
            <consortium name="Pathogen Informatics"/>
            <person name="Doyle S."/>
        </authorList>
    </citation>
    <scope>NUCLEOTIDE SEQUENCE [LARGE SCALE GENOMIC DNA]</scope>
    <source>
        <strain evidence="3 4">NCTC13296</strain>
    </source>
</reference>
<name>A0A379LZQ7_9NOCA</name>